<dbReference type="AlphaFoldDB" id="A0A9J6B964"/>
<dbReference type="EMBL" id="JADBJN010000078">
    <property type="protein sequence ID" value="KAG5666136.1"/>
    <property type="molecule type" value="Genomic_DNA"/>
</dbReference>
<dbReference type="Proteomes" id="UP001107558">
    <property type="component" value="Unassembled WGS sequence"/>
</dbReference>
<sequence length="534" mass="62344">MDDFDPNKNYSEKELDVLLCLPYLKNYEEIGKFAKIEPSTPSIENYESEIIYMKKFWNNYASELNEFESAECNKCGRIFTGKSRIRDCHRHVMSHFDSGEYTKFDCIRCMKNYSTYEALKKHHLRGMCYLSSEFPKQTQFVTMCLSENPQQDPSSKVCSNCNLFSDIRPSKMHIHFLACVKFPYSCPTCKTLFTTYKNARIHFENYCDGTFRNFRYYYEKITPPDINEKKKEWTEEEMLQRIRTDSASQMRKLLNDRLPPNSFLSVGQTRNMRRRDNQYNTYAVTIRRAEFDPFMPFDEMITFRTWRRYYALLYEYLLQRETIDQDGELHDEFGERMNPQKYERPSKNEENVKPDRPYFVYIKATRKKWTFADSNKFYNDDEESREQDATVKERAGPPSAYKITSARVTRTLEAIKATSSLSSLPTKAAPVKSYAAKTRVTAAMVAKAKVPATASSSKASTSNNTTSSSSHHYSSNLKHNLIKSDSDDDDIVPTKKKRVMAIKEYSDSDDSDSSILKKRVKQTKRLLSSSSSEN</sequence>
<gene>
    <name evidence="2" type="ORF">PVAND_017718</name>
</gene>
<accession>A0A9J6B964</accession>
<feature type="compositionally biased region" description="Polar residues" evidence="1">
    <location>
        <begin position="525"/>
        <end position="534"/>
    </location>
</feature>
<reference evidence="2" key="1">
    <citation type="submission" date="2021-03" db="EMBL/GenBank/DDBJ databases">
        <title>Chromosome level genome of the anhydrobiotic midge Polypedilum vanderplanki.</title>
        <authorList>
            <person name="Yoshida Y."/>
            <person name="Kikawada T."/>
            <person name="Gusev O."/>
        </authorList>
    </citation>
    <scope>NUCLEOTIDE SEQUENCE</scope>
    <source>
        <strain evidence="2">NIAS01</strain>
        <tissue evidence="2">Whole body or cell culture</tissue>
    </source>
</reference>
<name>A0A9J6B964_POLVA</name>
<evidence type="ECO:0000313" key="3">
    <source>
        <dbReference type="Proteomes" id="UP001107558"/>
    </source>
</evidence>
<comment type="caution">
    <text evidence="2">The sequence shown here is derived from an EMBL/GenBank/DDBJ whole genome shotgun (WGS) entry which is preliminary data.</text>
</comment>
<feature type="region of interest" description="Disordered" evidence="1">
    <location>
        <begin position="449"/>
        <end position="534"/>
    </location>
</feature>
<feature type="compositionally biased region" description="Low complexity" evidence="1">
    <location>
        <begin position="449"/>
        <end position="479"/>
    </location>
</feature>
<keyword evidence="3" id="KW-1185">Reference proteome</keyword>
<feature type="region of interest" description="Disordered" evidence="1">
    <location>
        <begin position="380"/>
        <end position="403"/>
    </location>
</feature>
<protein>
    <submittedName>
        <fullName evidence="2">Uncharacterized protein</fullName>
    </submittedName>
</protein>
<evidence type="ECO:0000256" key="1">
    <source>
        <dbReference type="SAM" id="MobiDB-lite"/>
    </source>
</evidence>
<organism evidence="2 3">
    <name type="scientific">Polypedilum vanderplanki</name>
    <name type="common">Sleeping chironomid midge</name>
    <dbReference type="NCBI Taxonomy" id="319348"/>
    <lineage>
        <taxon>Eukaryota</taxon>
        <taxon>Metazoa</taxon>
        <taxon>Ecdysozoa</taxon>
        <taxon>Arthropoda</taxon>
        <taxon>Hexapoda</taxon>
        <taxon>Insecta</taxon>
        <taxon>Pterygota</taxon>
        <taxon>Neoptera</taxon>
        <taxon>Endopterygota</taxon>
        <taxon>Diptera</taxon>
        <taxon>Nematocera</taxon>
        <taxon>Chironomoidea</taxon>
        <taxon>Chironomidae</taxon>
        <taxon>Chironominae</taxon>
        <taxon>Polypedilum</taxon>
        <taxon>Polypedilum</taxon>
    </lineage>
</organism>
<proteinExistence type="predicted"/>
<evidence type="ECO:0000313" key="2">
    <source>
        <dbReference type="EMBL" id="KAG5666136.1"/>
    </source>
</evidence>
<feature type="compositionally biased region" description="Basic and acidic residues" evidence="1">
    <location>
        <begin position="386"/>
        <end position="395"/>
    </location>
</feature>